<dbReference type="Proteomes" id="UP000240493">
    <property type="component" value="Unassembled WGS sequence"/>
</dbReference>
<accession>A0A2T3ZI36</accession>
<keyword evidence="3" id="KW-1185">Reference proteome</keyword>
<feature type="transmembrane region" description="Helical" evidence="1">
    <location>
        <begin position="54"/>
        <end position="72"/>
    </location>
</feature>
<feature type="transmembrane region" description="Helical" evidence="1">
    <location>
        <begin position="25"/>
        <end position="42"/>
    </location>
</feature>
<evidence type="ECO:0000313" key="3">
    <source>
        <dbReference type="Proteomes" id="UP000240493"/>
    </source>
</evidence>
<sequence>MTAFDGISWLGRNIYANTLEAEKEHGPAALGFLVMMVLFANSKQGMNSGLFNNSVEALVYSIYMLWTTLLVISY</sequence>
<reference evidence="2 3" key="1">
    <citation type="submission" date="2016-07" db="EMBL/GenBank/DDBJ databases">
        <title>Multiple horizontal gene transfer events from other fungi enriched the ability of initially mycotrophic Trichoderma (Ascomycota) to feed on dead plant biomass.</title>
        <authorList>
            <consortium name="DOE Joint Genome Institute"/>
            <person name="Aerts A."/>
            <person name="Atanasova L."/>
            <person name="Chenthamara K."/>
            <person name="Zhang J."/>
            <person name="Grujic M."/>
            <person name="Henrissat B."/>
            <person name="Kuo A."/>
            <person name="Salamov A."/>
            <person name="Lipzen A."/>
            <person name="Labutti K."/>
            <person name="Barry K."/>
            <person name="Miao Y."/>
            <person name="Rahimi M.J."/>
            <person name="Shen Q."/>
            <person name="Grigoriev I.V."/>
            <person name="Kubicek C.P."/>
            <person name="Druzhinina I.S."/>
        </authorList>
    </citation>
    <scope>NUCLEOTIDE SEQUENCE [LARGE SCALE GENOMIC DNA]</scope>
    <source>
        <strain evidence="2 3">CBS 433.97</strain>
    </source>
</reference>
<dbReference type="AlphaFoldDB" id="A0A2T3ZI36"/>
<keyword evidence="1" id="KW-1133">Transmembrane helix</keyword>
<organism evidence="2 3">
    <name type="scientific">Trichoderma asperellum (strain ATCC 204424 / CBS 433.97 / NBRC 101777)</name>
    <dbReference type="NCBI Taxonomy" id="1042311"/>
    <lineage>
        <taxon>Eukaryota</taxon>
        <taxon>Fungi</taxon>
        <taxon>Dikarya</taxon>
        <taxon>Ascomycota</taxon>
        <taxon>Pezizomycotina</taxon>
        <taxon>Sordariomycetes</taxon>
        <taxon>Hypocreomycetidae</taxon>
        <taxon>Hypocreales</taxon>
        <taxon>Hypocreaceae</taxon>
        <taxon>Trichoderma</taxon>
    </lineage>
</organism>
<name>A0A2T3ZI36_TRIA4</name>
<evidence type="ECO:0000256" key="1">
    <source>
        <dbReference type="SAM" id="Phobius"/>
    </source>
</evidence>
<keyword evidence="1" id="KW-0472">Membrane</keyword>
<dbReference type="EMBL" id="KZ679258">
    <property type="protein sequence ID" value="PTB44468.1"/>
    <property type="molecule type" value="Genomic_DNA"/>
</dbReference>
<proteinExistence type="predicted"/>
<protein>
    <submittedName>
        <fullName evidence="2">Uncharacterized protein</fullName>
    </submittedName>
</protein>
<evidence type="ECO:0000313" key="2">
    <source>
        <dbReference type="EMBL" id="PTB44468.1"/>
    </source>
</evidence>
<keyword evidence="1" id="KW-0812">Transmembrane</keyword>
<gene>
    <name evidence="2" type="ORF">M441DRAFT_349624</name>
</gene>